<accession>A0A5C6TSG0</accession>
<keyword evidence="1" id="KW-0472">Membrane</keyword>
<reference evidence="2 3" key="1">
    <citation type="journal article" date="2015" name="J. Microbiol.">
        <title>Sphingosinicella ginsenosidimutans sp. nov., with ginsenoside converting activity.</title>
        <authorList>
            <person name="Kim J.K."/>
            <person name="Kang M.S."/>
            <person name="Park S.C."/>
            <person name="Kim K.M."/>
            <person name="Choi K."/>
            <person name="Yoon M.H."/>
            <person name="Im W.T."/>
        </authorList>
    </citation>
    <scope>NUCLEOTIDE SEQUENCE [LARGE SCALE GENOMIC DNA]</scope>
    <source>
        <strain evidence="2 3">BS-11</strain>
    </source>
</reference>
<proteinExistence type="predicted"/>
<protein>
    <submittedName>
        <fullName evidence="2">Uncharacterized protein</fullName>
    </submittedName>
</protein>
<comment type="caution">
    <text evidence="2">The sequence shown here is derived from an EMBL/GenBank/DDBJ whole genome shotgun (WGS) entry which is preliminary data.</text>
</comment>
<feature type="transmembrane region" description="Helical" evidence="1">
    <location>
        <begin position="53"/>
        <end position="73"/>
    </location>
</feature>
<organism evidence="2 3">
    <name type="scientific">Allosphingosinicella ginsenosidimutans</name>
    <dbReference type="NCBI Taxonomy" id="1176539"/>
    <lineage>
        <taxon>Bacteria</taxon>
        <taxon>Pseudomonadati</taxon>
        <taxon>Pseudomonadota</taxon>
        <taxon>Alphaproteobacteria</taxon>
        <taxon>Sphingomonadales</taxon>
        <taxon>Sphingomonadaceae</taxon>
        <taxon>Allosphingosinicella</taxon>
    </lineage>
</organism>
<feature type="transmembrane region" description="Helical" evidence="1">
    <location>
        <begin position="107"/>
        <end position="127"/>
    </location>
</feature>
<feature type="transmembrane region" description="Helical" evidence="1">
    <location>
        <begin position="82"/>
        <end position="101"/>
    </location>
</feature>
<gene>
    <name evidence="2" type="ORF">FRZ32_05440</name>
</gene>
<name>A0A5C6TSG0_9SPHN</name>
<evidence type="ECO:0000313" key="2">
    <source>
        <dbReference type="EMBL" id="TXC63149.1"/>
    </source>
</evidence>
<dbReference type="AlphaFoldDB" id="A0A5C6TSG0"/>
<sequence>MRAFLGIIVGIVVALAAASCVAVIGGWLFPTPLQRAIEMTPDGVRSAFGDMPLGARLTLVVAWLAGGFAAGAVAKAISRQRWAAWTVIILFGLYALATVLLLPMPGWLQALGIVAPLVGGAIGEGLVSAAPPATPDHTEPAIGD</sequence>
<evidence type="ECO:0000256" key="1">
    <source>
        <dbReference type="SAM" id="Phobius"/>
    </source>
</evidence>
<dbReference type="Proteomes" id="UP000321249">
    <property type="component" value="Unassembled WGS sequence"/>
</dbReference>
<dbReference type="RefSeq" id="WP_147042561.1">
    <property type="nucleotide sequence ID" value="NZ_BAABIR010000005.1"/>
</dbReference>
<dbReference type="PROSITE" id="PS51257">
    <property type="entry name" value="PROKAR_LIPOPROTEIN"/>
    <property type="match status" value="1"/>
</dbReference>
<evidence type="ECO:0000313" key="3">
    <source>
        <dbReference type="Proteomes" id="UP000321249"/>
    </source>
</evidence>
<keyword evidence="3" id="KW-1185">Reference proteome</keyword>
<keyword evidence="1" id="KW-1133">Transmembrane helix</keyword>
<keyword evidence="1" id="KW-0812">Transmembrane</keyword>
<dbReference type="EMBL" id="VOQQ01000001">
    <property type="protein sequence ID" value="TXC63149.1"/>
    <property type="molecule type" value="Genomic_DNA"/>
</dbReference>